<dbReference type="Gene3D" id="3.40.50.2000">
    <property type="entry name" value="Glycogen Phosphorylase B"/>
    <property type="match status" value="1"/>
</dbReference>
<sequence length="372" mass="42784">MSDIHLHIISFDVPYPANYGGVIDVFYKAKALAELGVKVHLHCFEYGRKEAPELEGIFHEVHYYKRDISKKHLFKSSPYIIETRISEHLINNLLKDDYPILMEGLHTSGLLREKRLKHRKRIVRTHNIEHEYYNSLSGAETDLFKKYYYYNEAVKLKKYEKILAKADLLLAISLADYEYFSTKYKSVAYVPAFHPYTAVRSLTGQGKYVLYHGNLSVPENIYAVTMLLKKVFRNSRIPFKIAGLNPPRSLWRLVAEYPLAEMVANPDDGTLNDLIKNAHVNIFFTNQATGLKLKLLNALYNGRFALVNNKMLSGSNLNKLCVLANGVPEMKTQLVDLMGKNFTPAMKFERQIHLQTMYMNGDNVEKLIGLIV</sequence>
<dbReference type="SUPFAM" id="SSF53756">
    <property type="entry name" value="UDP-Glycosyltransferase/glycogen phosphorylase"/>
    <property type="match status" value="1"/>
</dbReference>
<proteinExistence type="predicted"/>
<name>A0A3B0V5I5_9ZZZZ</name>
<protein>
    <recommendedName>
        <fullName evidence="2">Mannosyltransferase</fullName>
    </recommendedName>
</protein>
<accession>A0A3B0V5I5</accession>
<gene>
    <name evidence="1" type="ORF">MNBD_BACTEROID07-1318</name>
</gene>
<organism evidence="1">
    <name type="scientific">hydrothermal vent metagenome</name>
    <dbReference type="NCBI Taxonomy" id="652676"/>
    <lineage>
        <taxon>unclassified sequences</taxon>
        <taxon>metagenomes</taxon>
        <taxon>ecological metagenomes</taxon>
    </lineage>
</organism>
<evidence type="ECO:0000313" key="1">
    <source>
        <dbReference type="EMBL" id="VAW27216.1"/>
    </source>
</evidence>
<dbReference type="AlphaFoldDB" id="A0A3B0V5I5"/>
<reference evidence="1" key="1">
    <citation type="submission" date="2018-06" db="EMBL/GenBank/DDBJ databases">
        <authorList>
            <person name="Zhirakovskaya E."/>
        </authorList>
    </citation>
    <scope>NUCLEOTIDE SEQUENCE</scope>
</reference>
<evidence type="ECO:0008006" key="2">
    <source>
        <dbReference type="Google" id="ProtNLM"/>
    </source>
</evidence>
<dbReference type="EMBL" id="UOET01000087">
    <property type="protein sequence ID" value="VAW27216.1"/>
    <property type="molecule type" value="Genomic_DNA"/>
</dbReference>